<gene>
    <name evidence="1" type="ORF">ACFPU1_07750</name>
</gene>
<dbReference type="RefSeq" id="WP_385943698.1">
    <property type="nucleotide sequence ID" value="NZ_JBHSPG010000023.1"/>
</dbReference>
<dbReference type="Gene3D" id="3.30.200.20">
    <property type="entry name" value="Phosphorylase Kinase, domain 1"/>
    <property type="match status" value="1"/>
</dbReference>
<evidence type="ECO:0008006" key="3">
    <source>
        <dbReference type="Google" id="ProtNLM"/>
    </source>
</evidence>
<dbReference type="EMBL" id="JBHSOZ010000003">
    <property type="protein sequence ID" value="MFC5712672.1"/>
    <property type="molecule type" value="Genomic_DNA"/>
</dbReference>
<evidence type="ECO:0000313" key="2">
    <source>
        <dbReference type="Proteomes" id="UP001596142"/>
    </source>
</evidence>
<dbReference type="Gene3D" id="3.90.1200.10">
    <property type="match status" value="1"/>
</dbReference>
<keyword evidence="2" id="KW-1185">Reference proteome</keyword>
<accession>A0ABW0YPM0</accession>
<evidence type="ECO:0000313" key="1">
    <source>
        <dbReference type="EMBL" id="MFC5712672.1"/>
    </source>
</evidence>
<comment type="caution">
    <text evidence="1">The sequence shown here is derived from an EMBL/GenBank/DDBJ whole genome shotgun (WGS) entry which is preliminary data.</text>
</comment>
<dbReference type="PANTHER" id="PTHR39179">
    <property type="entry name" value="SPORE COAT PROTEIN I"/>
    <property type="match status" value="1"/>
</dbReference>
<dbReference type="Proteomes" id="UP001596142">
    <property type="component" value="Unassembled WGS sequence"/>
</dbReference>
<sequence length="334" mass="40098">MNPEIKQTLQSYGLKPNKWERIGNVFKVECYQGTFALKQSQFPADSLDRFLQTMRYFEREQIYSVVPLYPNRYGEFAVQGSKATYYLMPWVLEDTRHAAGKEERILETLGLMHRFSERMEESADEYVTSFGEQVQRKKERELLELERYADEIERKHYFSPFELAILTHFPFIHQLYQESQKHFNTWLEISREKQQVRTVRCHGCPSVEHAVIDSQGNTYLINFEKTRDDSPAWDLAYFFRDSFEKGLWDNIDAYRWMTIYEKQFPLAEADRSLFLSHLLSPYSLVSPIKEYQTKRSRALEKEYVRLVELHVRLYKRLYGFSSHLYEQHYKQSPS</sequence>
<dbReference type="SUPFAM" id="SSF56112">
    <property type="entry name" value="Protein kinase-like (PK-like)"/>
    <property type="match status" value="1"/>
</dbReference>
<proteinExistence type="predicted"/>
<protein>
    <recommendedName>
        <fullName evidence="3">Spore coat protein YsxE</fullName>
    </recommendedName>
</protein>
<dbReference type="InterPro" id="IPR047175">
    <property type="entry name" value="CotS-like"/>
</dbReference>
<dbReference type="PANTHER" id="PTHR39179:SF3">
    <property type="entry name" value="COTS-RELATED PROTEIN"/>
    <property type="match status" value="1"/>
</dbReference>
<name>A0ABW0YPM0_9BACI</name>
<reference evidence="2" key="1">
    <citation type="journal article" date="2019" name="Int. J. Syst. Evol. Microbiol.">
        <title>The Global Catalogue of Microorganisms (GCM) 10K type strain sequencing project: providing services to taxonomists for standard genome sequencing and annotation.</title>
        <authorList>
            <consortium name="The Broad Institute Genomics Platform"/>
            <consortium name="The Broad Institute Genome Sequencing Center for Infectious Disease"/>
            <person name="Wu L."/>
            <person name="Ma J."/>
        </authorList>
    </citation>
    <scope>NUCLEOTIDE SEQUENCE [LARGE SCALE GENOMIC DNA]</scope>
    <source>
        <strain evidence="2">CECT 7184</strain>
    </source>
</reference>
<organism evidence="1 2">
    <name type="scientific">Thalassorhabdus alkalitolerans</name>
    <dbReference type="NCBI Taxonomy" id="2282697"/>
    <lineage>
        <taxon>Bacteria</taxon>
        <taxon>Bacillati</taxon>
        <taxon>Bacillota</taxon>
        <taxon>Bacilli</taxon>
        <taxon>Bacillales</taxon>
        <taxon>Bacillaceae</taxon>
        <taxon>Thalassorhabdus</taxon>
    </lineage>
</organism>
<dbReference type="InterPro" id="IPR011009">
    <property type="entry name" value="Kinase-like_dom_sf"/>
</dbReference>